<dbReference type="Gene3D" id="3.40.50.1580">
    <property type="entry name" value="Nucleoside phosphorylase domain"/>
    <property type="match status" value="1"/>
</dbReference>
<evidence type="ECO:0000313" key="2">
    <source>
        <dbReference type="EMBL" id="RSN71443.1"/>
    </source>
</evidence>
<gene>
    <name evidence="2" type="ORF">D6D85_16125</name>
</gene>
<dbReference type="Pfam" id="PF01048">
    <property type="entry name" value="PNP_UDP_1"/>
    <property type="match status" value="1"/>
</dbReference>
<dbReference type="Proteomes" id="UP000277582">
    <property type="component" value="Unassembled WGS sequence"/>
</dbReference>
<dbReference type="OrthoDB" id="372263at2157"/>
<dbReference type="AlphaFoldDB" id="A0A429GCE0"/>
<evidence type="ECO:0000259" key="1">
    <source>
        <dbReference type="Pfam" id="PF01048"/>
    </source>
</evidence>
<dbReference type="GO" id="GO:0009116">
    <property type="term" value="P:nucleoside metabolic process"/>
    <property type="evidence" value="ECO:0007669"/>
    <property type="project" value="InterPro"/>
</dbReference>
<dbReference type="RefSeq" id="WP_125672980.1">
    <property type="nucleotide sequence ID" value="NZ_RCOS01000175.1"/>
</dbReference>
<keyword evidence="3" id="KW-1185">Reference proteome</keyword>
<protein>
    <submittedName>
        <fullName evidence="2">Purine-nucleoside phosphorylase</fullName>
    </submittedName>
</protein>
<dbReference type="GO" id="GO:0003824">
    <property type="term" value="F:catalytic activity"/>
    <property type="evidence" value="ECO:0007669"/>
    <property type="project" value="InterPro"/>
</dbReference>
<proteinExistence type="predicted"/>
<organism evidence="2 3">
    <name type="scientific">Candidatus Methanodesulfokora washburnensis</name>
    <dbReference type="NCBI Taxonomy" id="2478471"/>
    <lineage>
        <taxon>Archaea</taxon>
        <taxon>Thermoproteota</taxon>
        <taxon>Candidatus Korarchaeia</taxon>
        <taxon>Candidatus Korarchaeia incertae sedis</taxon>
        <taxon>Candidatus Methanodesulfokora</taxon>
    </lineage>
</organism>
<accession>A0A429GCE0</accession>
<dbReference type="GO" id="GO:0005829">
    <property type="term" value="C:cytosol"/>
    <property type="evidence" value="ECO:0007669"/>
    <property type="project" value="TreeGrafter"/>
</dbReference>
<name>A0A429GCE0_9CREN</name>
<dbReference type="CDD" id="cd17767">
    <property type="entry name" value="UP_EcUdp-like"/>
    <property type="match status" value="1"/>
</dbReference>
<dbReference type="PANTHER" id="PTHR43691">
    <property type="entry name" value="URIDINE PHOSPHORYLASE"/>
    <property type="match status" value="1"/>
</dbReference>
<dbReference type="InterPro" id="IPR000845">
    <property type="entry name" value="Nucleoside_phosphorylase_d"/>
</dbReference>
<comment type="caution">
    <text evidence="2">The sequence shown here is derived from an EMBL/GenBank/DDBJ whole genome shotgun (WGS) entry which is preliminary data.</text>
</comment>
<dbReference type="SUPFAM" id="SSF53167">
    <property type="entry name" value="Purine and uridine phosphorylases"/>
    <property type="match status" value="1"/>
</dbReference>
<dbReference type="EMBL" id="RCOS01000175">
    <property type="protein sequence ID" value="RSN71443.1"/>
    <property type="molecule type" value="Genomic_DNA"/>
</dbReference>
<evidence type="ECO:0000313" key="3">
    <source>
        <dbReference type="Proteomes" id="UP000277582"/>
    </source>
</evidence>
<sequence length="246" mass="26781">MYVDKSKMEFQVQPHLGVSKGEVAKCVLIPGDPDRAKIMSNFLSDKKAIGGKRCFNGFTGRYKGKEISIMPTQMGGPSAAIAVEELIRAGAEYLIRVGTCGAVQKDVEIGDLIIAISAVPEDGTSRSYVNFEPFCPTASFKVINALIRAAELERARYHVGVVRSSDAFYAEDPDTIKKWERRGILAFEMEDAAVFTVAMLRGANAGAIHLVNGNLVKGVQFAPEDELKEGMMRAIRIALEAAFMLS</sequence>
<dbReference type="InterPro" id="IPR035994">
    <property type="entry name" value="Nucleoside_phosphorylase_sf"/>
</dbReference>
<reference evidence="2 3" key="1">
    <citation type="submission" date="2018-10" db="EMBL/GenBank/DDBJ databases">
        <title>Co-occurring genomic capacity for anaerobic methane metabolism and dissimilatory sulfite reduction discovered in the Korarchaeota.</title>
        <authorList>
            <person name="Mckay L.J."/>
            <person name="Dlakic M."/>
            <person name="Fields M.W."/>
            <person name="Delmont T.O."/>
            <person name="Eren A.M."/>
            <person name="Jay Z.J."/>
            <person name="Klingelsmith K.B."/>
            <person name="Rusch D.B."/>
            <person name="Inskeep W.P."/>
        </authorList>
    </citation>
    <scope>NUCLEOTIDE SEQUENCE [LARGE SCALE GENOMIC DNA]</scope>
    <source>
        <strain evidence="2 3">MDKW</strain>
    </source>
</reference>
<dbReference type="PANTHER" id="PTHR43691:SF11">
    <property type="entry name" value="FI09636P-RELATED"/>
    <property type="match status" value="1"/>
</dbReference>
<feature type="domain" description="Nucleoside phosphorylase" evidence="1">
    <location>
        <begin position="27"/>
        <end position="237"/>
    </location>
</feature>